<gene>
    <name evidence="2" type="ORF">JOKLHMMP_00159</name>
</gene>
<dbReference type="EMBL" id="PP442063">
    <property type="protein sequence ID" value="XDQ96332.1"/>
    <property type="molecule type" value="Genomic_DNA"/>
</dbReference>
<proteinExistence type="predicted"/>
<reference evidence="2" key="1">
    <citation type="submission" date="2024-03" db="EMBL/GenBank/DDBJ databases">
        <title>A Strategy of Expanding the Host Range of Bacteriophages and Delaying Bacteriophage Resistance: A Bacteriophage Cocktail Treatment Approach in Klebsiella pneumoniae.</title>
        <authorList>
            <person name="Chen H."/>
        </authorList>
    </citation>
    <scope>NUCLEOTIDE SEQUENCE</scope>
</reference>
<dbReference type="CDD" id="cd00085">
    <property type="entry name" value="HNHc"/>
    <property type="match status" value="1"/>
</dbReference>
<protein>
    <recommendedName>
        <fullName evidence="1">HNH nuclease domain-containing protein</fullName>
    </recommendedName>
</protein>
<accession>A0AB39U0K1</accession>
<feature type="domain" description="HNH nuclease" evidence="1">
    <location>
        <begin position="1"/>
        <end position="51"/>
    </location>
</feature>
<sequence>MNYRKIYDQLIARGKSRNLEGYKERHHILPRCMGGSDDKDNLVDLTAAEHYVAHQLLAKIYPNNHKLSYAVHIMSSKLAGRNNKSYEWIRKRVSIANSAVLTGKKRSPRSKEWSAKLSAALTGKSQTLESNEKRSISMTGISKSDTMKKNMSTAAKNRTKEHQTKLNLANTGKKRSEETRAKLRAVSELQPIVTCPHCGKSGKPRGMKCWHFDKCKEKPNGL</sequence>
<dbReference type="InterPro" id="IPR003615">
    <property type="entry name" value="HNH_nuc"/>
</dbReference>
<evidence type="ECO:0000259" key="1">
    <source>
        <dbReference type="SMART" id="SM00507"/>
    </source>
</evidence>
<evidence type="ECO:0000313" key="2">
    <source>
        <dbReference type="EMBL" id="XDQ96332.1"/>
    </source>
</evidence>
<organism evidence="2">
    <name type="scientific">Klebsiella phage Phi_KR1</name>
    <dbReference type="NCBI Taxonomy" id="3240396"/>
    <lineage>
        <taxon>Viruses</taxon>
        <taxon>Duplodnaviria</taxon>
        <taxon>Heunggongvirae</taxon>
        <taxon>Uroviricota</taxon>
        <taxon>Caudoviricetes</taxon>
    </lineage>
</organism>
<dbReference type="SMART" id="SM00507">
    <property type="entry name" value="HNHc"/>
    <property type="match status" value="1"/>
</dbReference>
<name>A0AB39U0K1_9CAUD</name>